<feature type="domain" description="Sulfatase N-terminal" evidence="3">
    <location>
        <begin position="4"/>
        <end position="338"/>
    </location>
</feature>
<dbReference type="Proteomes" id="UP001496627">
    <property type="component" value="Unassembled WGS sequence"/>
</dbReference>
<evidence type="ECO:0000256" key="2">
    <source>
        <dbReference type="ARBA" id="ARBA00022801"/>
    </source>
</evidence>
<evidence type="ECO:0000313" key="5">
    <source>
        <dbReference type="Proteomes" id="UP001496627"/>
    </source>
</evidence>
<name>A0ABV0M8Y2_9HYPH</name>
<dbReference type="CDD" id="cd16148">
    <property type="entry name" value="sulfatase_like"/>
    <property type="match status" value="1"/>
</dbReference>
<dbReference type="PANTHER" id="PTHR45953:SF1">
    <property type="entry name" value="IDURONATE 2-SULFATASE"/>
    <property type="match status" value="1"/>
</dbReference>
<comment type="caution">
    <text evidence="4">The sequence shown here is derived from an EMBL/GenBank/DDBJ whole genome shotgun (WGS) entry which is preliminary data.</text>
</comment>
<dbReference type="InterPro" id="IPR000917">
    <property type="entry name" value="Sulfatase_N"/>
</dbReference>
<dbReference type="InterPro" id="IPR017850">
    <property type="entry name" value="Alkaline_phosphatase_core_sf"/>
</dbReference>
<keyword evidence="2" id="KW-0378">Hydrolase</keyword>
<dbReference type="PANTHER" id="PTHR45953">
    <property type="entry name" value="IDURONATE 2-SULFATASE"/>
    <property type="match status" value="1"/>
</dbReference>
<evidence type="ECO:0000259" key="3">
    <source>
        <dbReference type="Pfam" id="PF00884"/>
    </source>
</evidence>
<dbReference type="EMBL" id="JBEAAL010000025">
    <property type="protein sequence ID" value="MEQ1408332.1"/>
    <property type="molecule type" value="Genomic_DNA"/>
</dbReference>
<protein>
    <submittedName>
        <fullName evidence="4">Sulfatase</fullName>
    </submittedName>
</protein>
<dbReference type="Gene3D" id="3.40.720.10">
    <property type="entry name" value="Alkaline Phosphatase, subunit A"/>
    <property type="match status" value="1"/>
</dbReference>
<proteinExistence type="predicted"/>
<gene>
    <name evidence="4" type="ORF">ABK249_25705</name>
</gene>
<evidence type="ECO:0000313" key="4">
    <source>
        <dbReference type="EMBL" id="MEQ1408332.1"/>
    </source>
</evidence>
<sequence>MRAVFVLFDSLNRLALGCYGGTAVPTPNFDRFAARSLTFDNHYVGSLPCMPARRDLHTGRLNFMHRSWGPLEPFDNSMPELLKKNGVYTHLLTDHFHYFEDGGATYHSRYSTWDFVRGQEYDTWKALVQPPLDRFRKEYSNQHYNGPNQANRLQHQINREFIKEEKDFPAVQCFDRAFEFLDNNRGADNWMLHLECFDPHEPFYTPKRFREKLKTNYDGPIIDWPKYAPVSESEDEVAEIRANYAALVAMCDEYFGSLLDYFDTHNLWEDTCLILTTDHGYLLSEHNWWAKNVMPYYEEISHIPLIVHHPKLGARKGTRTNVVTQTPDLMPTILKLFDQEIPAEVQGASVLELVESEKQERSVIFGMFGGAIGVTDGRHTCFLYPPDLDDENLREYTLMPTHLHSFFALDELKTAELHEPMDFTKGLPVLSIRALDDARRPPGGDRTHFKSFKTALYDNVADPYQQNPLDAPDLEERFKDAISAILRQHSATPEFFDWMGLEQS</sequence>
<dbReference type="SUPFAM" id="SSF53649">
    <property type="entry name" value="Alkaline phosphatase-like"/>
    <property type="match status" value="1"/>
</dbReference>
<organism evidence="4 5">
    <name type="scientific">Neorhizobium phenanthreniclasticum</name>
    <dbReference type="NCBI Taxonomy" id="3157917"/>
    <lineage>
        <taxon>Bacteria</taxon>
        <taxon>Pseudomonadati</taxon>
        <taxon>Pseudomonadota</taxon>
        <taxon>Alphaproteobacteria</taxon>
        <taxon>Hyphomicrobiales</taxon>
        <taxon>Rhizobiaceae</taxon>
        <taxon>Rhizobium/Agrobacterium group</taxon>
        <taxon>Neorhizobium</taxon>
    </lineage>
</organism>
<dbReference type="Pfam" id="PF00884">
    <property type="entry name" value="Sulfatase"/>
    <property type="match status" value="1"/>
</dbReference>
<keyword evidence="1" id="KW-0479">Metal-binding</keyword>
<keyword evidence="5" id="KW-1185">Reference proteome</keyword>
<evidence type="ECO:0000256" key="1">
    <source>
        <dbReference type="ARBA" id="ARBA00022723"/>
    </source>
</evidence>
<accession>A0ABV0M8Y2</accession>
<reference evidence="4 5" key="1">
    <citation type="submission" date="2024-05" db="EMBL/GenBank/DDBJ databases">
        <title>Neorhizobium sp. Rsf11, a plant growth promoting and heavy metal resistant PAH-degrader.</title>
        <authorList>
            <person name="Golubev S.N."/>
            <person name="Muratova A.Y."/>
            <person name="Markelova M.I."/>
        </authorList>
    </citation>
    <scope>NUCLEOTIDE SEQUENCE [LARGE SCALE GENOMIC DNA]</scope>
    <source>
        <strain evidence="4 5">Rsf11</strain>
    </source>
</reference>
<dbReference type="RefSeq" id="WP_348864423.1">
    <property type="nucleotide sequence ID" value="NZ_JBEAAL010000025.1"/>
</dbReference>